<dbReference type="AlphaFoldDB" id="A0A8C2TUP8"/>
<organism evidence="17 18">
    <name type="scientific">Coturnix japonica</name>
    <name type="common">Japanese quail</name>
    <name type="synonym">Coturnix coturnix japonica</name>
    <dbReference type="NCBI Taxonomy" id="93934"/>
    <lineage>
        <taxon>Eukaryota</taxon>
        <taxon>Metazoa</taxon>
        <taxon>Chordata</taxon>
        <taxon>Craniata</taxon>
        <taxon>Vertebrata</taxon>
        <taxon>Euteleostomi</taxon>
        <taxon>Archelosauria</taxon>
        <taxon>Archosauria</taxon>
        <taxon>Dinosauria</taxon>
        <taxon>Saurischia</taxon>
        <taxon>Theropoda</taxon>
        <taxon>Coelurosauria</taxon>
        <taxon>Aves</taxon>
        <taxon>Neognathae</taxon>
        <taxon>Galloanserae</taxon>
        <taxon>Galliformes</taxon>
        <taxon>Phasianidae</taxon>
        <taxon>Perdicinae</taxon>
        <taxon>Coturnix</taxon>
    </lineage>
</organism>
<dbReference type="Pfam" id="PF01728">
    <property type="entry name" value="FtsJ"/>
    <property type="match status" value="1"/>
</dbReference>
<evidence type="ECO:0000256" key="12">
    <source>
        <dbReference type="ARBA" id="ARBA00076606"/>
    </source>
</evidence>
<evidence type="ECO:0000256" key="3">
    <source>
        <dbReference type="ARBA" id="ARBA00022552"/>
    </source>
</evidence>
<reference evidence="17" key="1">
    <citation type="submission" date="2015-11" db="EMBL/GenBank/DDBJ databases">
        <authorList>
            <consortium name="International Coturnix japonica Genome Analysis Consortium"/>
            <person name="Warren W."/>
            <person name="Burt D.W."/>
            <person name="Antin P.B."/>
            <person name="Lanford R."/>
            <person name="Gros J."/>
            <person name="Wilson R.K."/>
        </authorList>
    </citation>
    <scope>NUCLEOTIDE SEQUENCE [LARGE SCALE GENOMIC DNA]</scope>
</reference>
<dbReference type="PANTHER" id="PTHR10920">
    <property type="entry name" value="RIBOSOMAL RNA METHYLTRANSFERASE"/>
    <property type="match status" value="1"/>
</dbReference>
<feature type="domain" description="Ribosomal RNA methyltransferase FtsJ" evidence="16">
    <location>
        <begin position="265"/>
        <end position="449"/>
    </location>
</feature>
<dbReference type="GeneID" id="107320711"/>
<gene>
    <name evidence="17" type="primary">MRM2</name>
</gene>
<protein>
    <recommendedName>
        <fullName evidence="9">rRNA methyltransferase 2, mitochondrial</fullName>
    </recommendedName>
    <alternativeName>
        <fullName evidence="14">16S rRNA (uridine(1369)-2'-O)-methyltransferase</fullName>
    </alternativeName>
    <alternativeName>
        <fullName evidence="12">16S rRNA [Um1369] 2'-O-methyltransferase</fullName>
    </alternativeName>
    <alternativeName>
        <fullName evidence="13">Protein ftsJ homolog 2</fullName>
    </alternativeName>
</protein>
<keyword evidence="6" id="KW-0949">S-adenosyl-L-methionine</keyword>
<dbReference type="RefSeq" id="XP_015732355.2">
    <property type="nucleotide sequence ID" value="XM_015876869.2"/>
</dbReference>
<keyword evidence="3" id="KW-0698">rRNA processing</keyword>
<evidence type="ECO:0000256" key="14">
    <source>
        <dbReference type="ARBA" id="ARBA00082868"/>
    </source>
</evidence>
<dbReference type="Gene3D" id="3.40.50.150">
    <property type="entry name" value="Vaccinia Virus protein VP39"/>
    <property type="match status" value="1"/>
</dbReference>
<dbReference type="OrthoDB" id="20105at2759"/>
<dbReference type="KEGG" id="cjo:107320711"/>
<evidence type="ECO:0000256" key="1">
    <source>
        <dbReference type="ARBA" id="ARBA00004173"/>
    </source>
</evidence>
<evidence type="ECO:0000256" key="2">
    <source>
        <dbReference type="ARBA" id="ARBA00009258"/>
    </source>
</evidence>
<dbReference type="InterPro" id="IPR015507">
    <property type="entry name" value="rRNA-MeTfrase_E"/>
</dbReference>
<dbReference type="Ensembl" id="ENSCJPT00005024180.1">
    <property type="protein sequence ID" value="ENSCJPP00005017331.1"/>
    <property type="gene ID" value="ENSCJPG00005014168.1"/>
</dbReference>
<evidence type="ECO:0000256" key="4">
    <source>
        <dbReference type="ARBA" id="ARBA00022603"/>
    </source>
</evidence>
<dbReference type="InterPro" id="IPR002877">
    <property type="entry name" value="RNA_MeTrfase_FtsJ_dom"/>
</dbReference>
<reference evidence="17" key="2">
    <citation type="submission" date="2025-08" db="UniProtKB">
        <authorList>
            <consortium name="Ensembl"/>
        </authorList>
    </citation>
    <scope>IDENTIFICATION</scope>
</reference>
<dbReference type="SUPFAM" id="SSF53335">
    <property type="entry name" value="S-adenosyl-L-methionine-dependent methyltransferases"/>
    <property type="match status" value="1"/>
</dbReference>
<dbReference type="InterPro" id="IPR029063">
    <property type="entry name" value="SAM-dependent_MTases_sf"/>
</dbReference>
<dbReference type="GeneTree" id="ENSGT00730000111241"/>
<dbReference type="PANTHER" id="PTHR10920:SF18">
    <property type="entry name" value="RRNA METHYLTRANSFERASE 2, MITOCHONDRIAL"/>
    <property type="match status" value="1"/>
</dbReference>
<evidence type="ECO:0000259" key="16">
    <source>
        <dbReference type="Pfam" id="PF01728"/>
    </source>
</evidence>
<dbReference type="Proteomes" id="UP000694412">
    <property type="component" value="Chromosome 14"/>
</dbReference>
<dbReference type="GO" id="GO:1902775">
    <property type="term" value="P:mitochondrial large ribosomal subunit assembly"/>
    <property type="evidence" value="ECO:0007669"/>
    <property type="project" value="UniProtKB-ARBA"/>
</dbReference>
<accession>A0A8C2TUP8</accession>
<keyword evidence="7" id="KW-0809">Transit peptide</keyword>
<evidence type="ECO:0000313" key="17">
    <source>
        <dbReference type="Ensembl" id="ENSCJPP00005017331.1"/>
    </source>
</evidence>
<dbReference type="InterPro" id="IPR050082">
    <property type="entry name" value="RNA_methyltr_RlmE"/>
</dbReference>
<evidence type="ECO:0000256" key="8">
    <source>
        <dbReference type="ARBA" id="ARBA00023128"/>
    </source>
</evidence>
<sequence length="453" mass="49501">MSCIAAVRTNESGAPTQQCKSLRSASQRGGRRMLVNCSYSWTGRRSEVCIRQEMGAVLLLPAHRQLSTAQMLLRSGRAALSAPSSLRPSQGRVSPPRRILDALPRLHFPSEAVPQPDPESSLLHAQEDAGRLHHQHEGEEPGRGHGAAPDGSARSRGEPSTLRPVTAPAARRSHRSPLGPGPTPHTVSPSPRAAVPAAPPIKGRDATAGMAWCGERCQFLVSLPLQHRCLHSTARLLKKRTATEHWWLERQCRDPFVKAAKQQHYRCRSAFKLLEIDDRLHILRPGLSVLDCGAAPGAWSQVAVERVNALGADPAAPIGFVLGVDLLRISPLEGAVFLSQADITDPNTQRAIQNMLPAGKVDVILSDMAPNATGIKELDHQKLIGLCLGLVNLSQSILKPKGTMLCKFWDGHESRVLQNKLKEQFQDVRTIKPRASRKDSSESYYLARTYKGK</sequence>
<dbReference type="GO" id="GO:0008650">
    <property type="term" value="F:rRNA (uridine-2'-O-)-methyltransferase activity"/>
    <property type="evidence" value="ECO:0007669"/>
    <property type="project" value="TreeGrafter"/>
</dbReference>
<keyword evidence="8" id="KW-0496">Mitochondrion</keyword>
<keyword evidence="5" id="KW-0808">Transferase</keyword>
<dbReference type="FunFam" id="3.40.50.150:FF:000129">
    <property type="entry name" value="Mitochondrial rRNA methyltransferase 2"/>
    <property type="match status" value="1"/>
</dbReference>
<dbReference type="GO" id="GO:0005759">
    <property type="term" value="C:mitochondrial matrix"/>
    <property type="evidence" value="ECO:0007669"/>
    <property type="project" value="UniProtKB-ARBA"/>
</dbReference>
<proteinExistence type="inferred from homology"/>
<evidence type="ECO:0000256" key="13">
    <source>
        <dbReference type="ARBA" id="ARBA00080354"/>
    </source>
</evidence>
<keyword evidence="4" id="KW-0489">Methyltransferase</keyword>
<evidence type="ECO:0000256" key="7">
    <source>
        <dbReference type="ARBA" id="ARBA00022946"/>
    </source>
</evidence>
<feature type="compositionally biased region" description="Low complexity" evidence="15">
    <location>
        <begin position="187"/>
        <end position="196"/>
    </location>
</feature>
<evidence type="ECO:0000256" key="10">
    <source>
        <dbReference type="ARBA" id="ARBA00051808"/>
    </source>
</evidence>
<comment type="subcellular location">
    <subcellularLocation>
        <location evidence="1">Mitochondrion</location>
    </subcellularLocation>
</comment>
<dbReference type="CDD" id="cd02440">
    <property type="entry name" value="AdoMet_MTases"/>
    <property type="match status" value="1"/>
</dbReference>
<comment type="catalytic activity">
    <reaction evidence="10">
        <text>uridine(1369) in 16S rRNA + S-adenosyl-L-methionine = 2'-O-methyluridine(1369) in 16S rRNA + S-adenosyl-L-homocysteine + H(+)</text>
        <dbReference type="Rhea" id="RHEA:47764"/>
        <dbReference type="Rhea" id="RHEA-COMP:11903"/>
        <dbReference type="Rhea" id="RHEA-COMP:11904"/>
        <dbReference type="ChEBI" id="CHEBI:15378"/>
        <dbReference type="ChEBI" id="CHEBI:57856"/>
        <dbReference type="ChEBI" id="CHEBI:59789"/>
        <dbReference type="ChEBI" id="CHEBI:65315"/>
        <dbReference type="ChEBI" id="CHEBI:74478"/>
    </reaction>
</comment>
<keyword evidence="18" id="KW-1185">Reference proteome</keyword>
<evidence type="ECO:0000256" key="11">
    <source>
        <dbReference type="ARBA" id="ARBA00058412"/>
    </source>
</evidence>
<name>A0A8C2TUP8_COTJA</name>
<comment type="function">
    <text evidence="11">S-adenosyl-L-methionine-dependent 2'-O-ribose methyltransferase that catalyzes the formation of 2'-O-methyluridine at position 1369 (Um1369) in the 16S mitochondrial large subunit ribosomal RNA (mtLSU rRNA), a universally conserved modification in the peptidyl transferase domain of the mtLSU rRNA. This activity may require prior 2'-O-methylguanosine modification at position 1370 (Gm1370) by MRM3. Essential for late-stage assembly of mtLSU required for efficient translation of mitochondrial DNA encoded proteins; methyltransferase activity is not required for this function. Essential for mitochondrial respiratory function.</text>
</comment>
<evidence type="ECO:0000256" key="15">
    <source>
        <dbReference type="SAM" id="MobiDB-lite"/>
    </source>
</evidence>
<evidence type="ECO:0000256" key="6">
    <source>
        <dbReference type="ARBA" id="ARBA00022691"/>
    </source>
</evidence>
<evidence type="ECO:0000256" key="5">
    <source>
        <dbReference type="ARBA" id="ARBA00022679"/>
    </source>
</evidence>
<dbReference type="CTD" id="29960"/>
<evidence type="ECO:0000256" key="9">
    <source>
        <dbReference type="ARBA" id="ARBA00041184"/>
    </source>
</evidence>
<evidence type="ECO:0000313" key="18">
    <source>
        <dbReference type="Proteomes" id="UP000694412"/>
    </source>
</evidence>
<reference evidence="17" key="3">
    <citation type="submission" date="2025-09" db="UniProtKB">
        <authorList>
            <consortium name="Ensembl"/>
        </authorList>
    </citation>
    <scope>IDENTIFICATION</scope>
</reference>
<dbReference type="HAMAP" id="MF_01547">
    <property type="entry name" value="RNA_methyltr_E"/>
    <property type="match status" value="1"/>
</dbReference>
<feature type="region of interest" description="Disordered" evidence="15">
    <location>
        <begin position="128"/>
        <end position="200"/>
    </location>
</feature>
<comment type="similarity">
    <text evidence="2">Belongs to the class I-like SAM-binding methyltransferase superfamily. RNA methyltransferase RlmE family.</text>
</comment>
<feature type="compositionally biased region" description="Basic and acidic residues" evidence="15">
    <location>
        <begin position="128"/>
        <end position="143"/>
    </location>
</feature>